<dbReference type="RefSeq" id="WP_091125249.1">
    <property type="nucleotide sequence ID" value="NZ_FOLB01000011.1"/>
</dbReference>
<name>A0A1I1M2R2_9ACTN</name>
<dbReference type="OrthoDB" id="3781609at2"/>
<proteinExistence type="predicted"/>
<keyword evidence="3" id="KW-1185">Reference proteome</keyword>
<accession>A0A1I1M2R2</accession>
<dbReference type="STRING" id="574651.SAMN04487968_111108"/>
<evidence type="ECO:0000313" key="2">
    <source>
        <dbReference type="EMBL" id="SFC79032.1"/>
    </source>
</evidence>
<feature type="transmembrane region" description="Helical" evidence="1">
    <location>
        <begin position="42"/>
        <end position="65"/>
    </location>
</feature>
<dbReference type="AlphaFoldDB" id="A0A1I1M2R2"/>
<dbReference type="Proteomes" id="UP000198832">
    <property type="component" value="Unassembled WGS sequence"/>
</dbReference>
<protein>
    <submittedName>
        <fullName evidence="2">Uncharacterized protein</fullName>
    </submittedName>
</protein>
<dbReference type="EMBL" id="FOLB01000011">
    <property type="protein sequence ID" value="SFC79032.1"/>
    <property type="molecule type" value="Genomic_DNA"/>
</dbReference>
<evidence type="ECO:0000256" key="1">
    <source>
        <dbReference type="SAM" id="Phobius"/>
    </source>
</evidence>
<gene>
    <name evidence="2" type="ORF">SAMN04487968_111108</name>
</gene>
<reference evidence="2 3" key="1">
    <citation type="submission" date="2016-10" db="EMBL/GenBank/DDBJ databases">
        <authorList>
            <person name="de Groot N.N."/>
        </authorList>
    </citation>
    <scope>NUCLEOTIDE SEQUENCE [LARGE SCALE GENOMIC DNA]</scope>
    <source>
        <strain evidence="2 3">CGMCC 1.7056</strain>
    </source>
</reference>
<sequence>MNDFDAHIGTALRDRVADVHPDLDRLVAASTRAGTRIRRRRTAGVSLASALAVAAVAVVATQIAGGGQTRSVDPSVPIASEPTATAVSTAATPEVPRNADGLAVGETIDFGGDDTGTVVVRRATSVILVRSMDSERLSDDVARYPHTPIVWEDTTGPTGQPPVTVSAKGWFCQWFVADEKGICSTGGAMVTVNWRPASEHAGFADPARADVPGAKAHTYVGPVHGDLFLTIQPMAIGTSQQAIDALAGALAWR</sequence>
<keyword evidence="1" id="KW-0812">Transmembrane</keyword>
<evidence type="ECO:0000313" key="3">
    <source>
        <dbReference type="Proteomes" id="UP000198832"/>
    </source>
</evidence>
<organism evidence="2 3">
    <name type="scientific">Nocardioides terrae</name>
    <dbReference type="NCBI Taxonomy" id="574651"/>
    <lineage>
        <taxon>Bacteria</taxon>
        <taxon>Bacillati</taxon>
        <taxon>Actinomycetota</taxon>
        <taxon>Actinomycetes</taxon>
        <taxon>Propionibacteriales</taxon>
        <taxon>Nocardioidaceae</taxon>
        <taxon>Nocardioides</taxon>
    </lineage>
</organism>
<keyword evidence="1" id="KW-1133">Transmembrane helix</keyword>
<keyword evidence="1" id="KW-0472">Membrane</keyword>